<dbReference type="HAMAP" id="MF_00097">
    <property type="entry name" value="TMP_synthase"/>
    <property type="match status" value="1"/>
</dbReference>
<dbReference type="SUPFAM" id="SSF51391">
    <property type="entry name" value="Thiamin phosphate synthase"/>
    <property type="match status" value="1"/>
</dbReference>
<evidence type="ECO:0000256" key="2">
    <source>
        <dbReference type="ARBA" id="ARBA00022679"/>
    </source>
</evidence>
<dbReference type="Gene3D" id="3.20.20.70">
    <property type="entry name" value="Aldolase class I"/>
    <property type="match status" value="1"/>
</dbReference>
<protein>
    <recommendedName>
        <fullName evidence="9">Thiamine-phosphate synthase</fullName>
        <shortName evidence="9">TP synthase</shortName>
        <shortName evidence="9">TPS</shortName>
        <ecNumber evidence="9">2.5.1.3</ecNumber>
    </recommendedName>
    <alternativeName>
        <fullName evidence="9">Thiamine-phosphate pyrophosphorylase</fullName>
        <shortName evidence="9">TMP pyrophosphorylase</shortName>
        <shortName evidence="9">TMP-PPase</shortName>
    </alternativeName>
</protein>
<dbReference type="InterPro" id="IPR022998">
    <property type="entry name" value="ThiamineP_synth_TenI"/>
</dbReference>
<proteinExistence type="inferred from homology"/>
<evidence type="ECO:0000256" key="6">
    <source>
        <dbReference type="ARBA" id="ARBA00047334"/>
    </source>
</evidence>
<evidence type="ECO:0000256" key="7">
    <source>
        <dbReference type="ARBA" id="ARBA00047851"/>
    </source>
</evidence>
<evidence type="ECO:0000256" key="5">
    <source>
        <dbReference type="ARBA" id="ARBA00022977"/>
    </source>
</evidence>
<evidence type="ECO:0000259" key="12">
    <source>
        <dbReference type="Pfam" id="PF02581"/>
    </source>
</evidence>
<keyword evidence="4 9" id="KW-0460">Magnesium</keyword>
<feature type="binding site" evidence="9">
    <location>
        <begin position="40"/>
        <end position="44"/>
    </location>
    <ligand>
        <name>4-amino-2-methyl-5-(diphosphooxymethyl)pyrimidine</name>
        <dbReference type="ChEBI" id="CHEBI:57841"/>
    </ligand>
</feature>
<feature type="binding site" evidence="9">
    <location>
        <position position="167"/>
    </location>
    <ligand>
        <name>2-[(2R,5Z)-2-carboxy-4-methylthiazol-5(2H)-ylidene]ethyl phosphate</name>
        <dbReference type="ChEBI" id="CHEBI:62899"/>
    </ligand>
</feature>
<dbReference type="NCBIfam" id="TIGR00693">
    <property type="entry name" value="thiE"/>
    <property type="match status" value="1"/>
</dbReference>
<sequence>MKWSMDEVLKLYLVTKEDMHIDILLKKVEEAVKGGVTMVQLREKNSSSHEFYNKAIRLKELLISYKIPLIINDRVDIALAIEADGIHVGQSDLPAKVVKSMIPDGMILGVSARTIEEATRAKMAGAHYIGVGACFPTSTKNDAKLIHHDLIKEINTKVNIPSVGIGGITMDNVENLSHLGLNGVAVISAILNAENTTLAAQSITSKFES</sequence>
<feature type="domain" description="Thiamine phosphate synthase/TenI" evidence="12">
    <location>
        <begin position="11"/>
        <end position="190"/>
    </location>
</feature>
<dbReference type="InterPro" id="IPR036206">
    <property type="entry name" value="ThiamineP_synth_sf"/>
</dbReference>
<dbReference type="RefSeq" id="WP_389359202.1">
    <property type="nucleotide sequence ID" value="NZ_JBIACK010000002.1"/>
</dbReference>
<evidence type="ECO:0000256" key="11">
    <source>
        <dbReference type="RuleBase" id="RU004253"/>
    </source>
</evidence>
<feature type="binding site" evidence="9">
    <location>
        <position position="111"/>
    </location>
    <ligand>
        <name>4-amino-2-methyl-5-(diphosphooxymethyl)pyrimidine</name>
        <dbReference type="ChEBI" id="CHEBI:57841"/>
    </ligand>
</feature>
<feature type="binding site" evidence="9">
    <location>
        <position position="92"/>
    </location>
    <ligand>
        <name>Mg(2+)</name>
        <dbReference type="ChEBI" id="CHEBI:18420"/>
    </ligand>
</feature>
<comment type="catalytic activity">
    <reaction evidence="7 9 10">
        <text>2-(2-carboxy-4-methylthiazol-5-yl)ethyl phosphate + 4-amino-2-methyl-5-(diphosphooxymethyl)pyrimidine + 2 H(+) = thiamine phosphate + CO2 + diphosphate</text>
        <dbReference type="Rhea" id="RHEA:47848"/>
        <dbReference type="ChEBI" id="CHEBI:15378"/>
        <dbReference type="ChEBI" id="CHEBI:16526"/>
        <dbReference type="ChEBI" id="CHEBI:33019"/>
        <dbReference type="ChEBI" id="CHEBI:37575"/>
        <dbReference type="ChEBI" id="CHEBI:57841"/>
        <dbReference type="ChEBI" id="CHEBI:62890"/>
        <dbReference type="EC" id="2.5.1.3"/>
    </reaction>
</comment>
<dbReference type="GO" id="GO:0004789">
    <property type="term" value="F:thiamine-phosphate diphosphorylase activity"/>
    <property type="evidence" value="ECO:0007669"/>
    <property type="project" value="UniProtKB-EC"/>
</dbReference>
<evidence type="ECO:0000256" key="4">
    <source>
        <dbReference type="ARBA" id="ARBA00022842"/>
    </source>
</evidence>
<comment type="caution">
    <text evidence="13">The sequence shown here is derived from an EMBL/GenBank/DDBJ whole genome shotgun (WGS) entry which is preliminary data.</text>
</comment>
<keyword evidence="5 9" id="KW-0784">Thiamine biosynthesis</keyword>
<keyword evidence="2 9" id="KW-0808">Transferase</keyword>
<evidence type="ECO:0000256" key="10">
    <source>
        <dbReference type="RuleBase" id="RU003826"/>
    </source>
</evidence>
<evidence type="ECO:0000256" key="9">
    <source>
        <dbReference type="HAMAP-Rule" id="MF_00097"/>
    </source>
</evidence>
<feature type="binding site" evidence="9">
    <location>
        <position position="72"/>
    </location>
    <ligand>
        <name>4-amino-2-methyl-5-(diphosphooxymethyl)pyrimidine</name>
        <dbReference type="ChEBI" id="CHEBI:57841"/>
    </ligand>
</feature>
<dbReference type="CDD" id="cd00564">
    <property type="entry name" value="TMP_TenI"/>
    <property type="match status" value="1"/>
</dbReference>
<dbReference type="Proteomes" id="UP001601059">
    <property type="component" value="Unassembled WGS sequence"/>
</dbReference>
<dbReference type="InterPro" id="IPR034291">
    <property type="entry name" value="TMP_synthase"/>
</dbReference>
<comment type="function">
    <text evidence="9">Condenses 4-methyl-5-(beta-hydroxyethyl)thiazole monophosphate (THZ-P) and 2-methyl-4-amino-5-hydroxymethyl pyrimidine pyrophosphate (HMP-PP) to form thiamine monophosphate (TMP).</text>
</comment>
<comment type="catalytic activity">
    <reaction evidence="6 9 10">
        <text>4-methyl-5-(2-phosphooxyethyl)-thiazole + 4-amino-2-methyl-5-(diphosphooxymethyl)pyrimidine + H(+) = thiamine phosphate + diphosphate</text>
        <dbReference type="Rhea" id="RHEA:22328"/>
        <dbReference type="ChEBI" id="CHEBI:15378"/>
        <dbReference type="ChEBI" id="CHEBI:33019"/>
        <dbReference type="ChEBI" id="CHEBI:37575"/>
        <dbReference type="ChEBI" id="CHEBI:57841"/>
        <dbReference type="ChEBI" id="CHEBI:58296"/>
        <dbReference type="EC" id="2.5.1.3"/>
    </reaction>
</comment>
<dbReference type="PANTHER" id="PTHR20857">
    <property type="entry name" value="THIAMINE-PHOSPHATE PYROPHOSPHORYLASE"/>
    <property type="match status" value="1"/>
</dbReference>
<dbReference type="Pfam" id="PF02581">
    <property type="entry name" value="TMP-TENI"/>
    <property type="match status" value="1"/>
</dbReference>
<keyword evidence="3 9" id="KW-0479">Metal-binding</keyword>
<evidence type="ECO:0000256" key="8">
    <source>
        <dbReference type="ARBA" id="ARBA00047883"/>
    </source>
</evidence>
<evidence type="ECO:0000256" key="1">
    <source>
        <dbReference type="ARBA" id="ARBA00005165"/>
    </source>
</evidence>
<feature type="binding site" evidence="9">
    <location>
        <begin position="137"/>
        <end position="139"/>
    </location>
    <ligand>
        <name>2-[(2R,5Z)-2-carboxy-4-methylthiazol-5(2H)-ylidene]ethyl phosphate</name>
        <dbReference type="ChEBI" id="CHEBI:62899"/>
    </ligand>
</feature>
<organism evidence="13 14">
    <name type="scientific">Cytobacillus spartinae</name>
    <dbReference type="NCBI Taxonomy" id="3299023"/>
    <lineage>
        <taxon>Bacteria</taxon>
        <taxon>Bacillati</taxon>
        <taxon>Bacillota</taxon>
        <taxon>Bacilli</taxon>
        <taxon>Bacillales</taxon>
        <taxon>Bacillaceae</taxon>
        <taxon>Cytobacillus</taxon>
    </lineage>
</organism>
<reference evidence="13 14" key="1">
    <citation type="submission" date="2024-08" db="EMBL/GenBank/DDBJ databases">
        <title>Two novel Cytobacillus novel species.</title>
        <authorList>
            <person name="Liu G."/>
        </authorList>
    </citation>
    <scope>NUCLEOTIDE SEQUENCE [LARGE SCALE GENOMIC DNA]</scope>
    <source>
        <strain evidence="13 14">FJAT-54145</strain>
    </source>
</reference>
<evidence type="ECO:0000256" key="3">
    <source>
        <dbReference type="ARBA" id="ARBA00022723"/>
    </source>
</evidence>
<dbReference type="PANTHER" id="PTHR20857:SF23">
    <property type="entry name" value="THIAMINE BIOSYNTHETIC BIFUNCTIONAL ENZYME"/>
    <property type="match status" value="1"/>
</dbReference>
<dbReference type="EC" id="2.5.1.3" evidence="9"/>
<feature type="binding site" evidence="9">
    <location>
        <position position="140"/>
    </location>
    <ligand>
        <name>4-amino-2-methyl-5-(diphosphooxymethyl)pyrimidine</name>
        <dbReference type="ChEBI" id="CHEBI:57841"/>
    </ligand>
</feature>
<name>A0ABW6KBX8_9BACI</name>
<feature type="binding site" evidence="9">
    <location>
        <position position="73"/>
    </location>
    <ligand>
        <name>Mg(2+)</name>
        <dbReference type="ChEBI" id="CHEBI:18420"/>
    </ligand>
</feature>
<comment type="pathway">
    <text evidence="1 9 11">Cofactor biosynthesis; thiamine diphosphate biosynthesis; thiamine phosphate from 4-amino-2-methyl-5-diphosphomethylpyrimidine and 4-methyl-5-(2-phosphoethyl)-thiazole: step 1/1.</text>
</comment>
<dbReference type="InterPro" id="IPR013785">
    <property type="entry name" value="Aldolase_TIM"/>
</dbReference>
<gene>
    <name evidence="9 13" type="primary">thiE</name>
    <name evidence="13" type="ORF">ACFYKX_06320</name>
</gene>
<comment type="catalytic activity">
    <reaction evidence="8 9 10">
        <text>2-[(2R,5Z)-2-carboxy-4-methylthiazol-5(2H)-ylidene]ethyl phosphate + 4-amino-2-methyl-5-(diphosphooxymethyl)pyrimidine + 2 H(+) = thiamine phosphate + CO2 + diphosphate</text>
        <dbReference type="Rhea" id="RHEA:47844"/>
        <dbReference type="ChEBI" id="CHEBI:15378"/>
        <dbReference type="ChEBI" id="CHEBI:16526"/>
        <dbReference type="ChEBI" id="CHEBI:33019"/>
        <dbReference type="ChEBI" id="CHEBI:37575"/>
        <dbReference type="ChEBI" id="CHEBI:57841"/>
        <dbReference type="ChEBI" id="CHEBI:62899"/>
        <dbReference type="EC" id="2.5.1.3"/>
    </reaction>
</comment>
<keyword evidence="14" id="KW-1185">Reference proteome</keyword>
<dbReference type="EMBL" id="JBIACK010000002">
    <property type="protein sequence ID" value="MFE8700217.1"/>
    <property type="molecule type" value="Genomic_DNA"/>
</dbReference>
<evidence type="ECO:0000313" key="13">
    <source>
        <dbReference type="EMBL" id="MFE8700217.1"/>
    </source>
</evidence>
<accession>A0ABW6KBX8</accession>
<comment type="cofactor">
    <cofactor evidence="9">
        <name>Mg(2+)</name>
        <dbReference type="ChEBI" id="CHEBI:18420"/>
    </cofactor>
    <text evidence="9">Binds 1 Mg(2+) ion per subunit.</text>
</comment>
<evidence type="ECO:0000313" key="14">
    <source>
        <dbReference type="Proteomes" id="UP001601059"/>
    </source>
</evidence>
<feature type="binding site" evidence="9">
    <location>
        <begin position="187"/>
        <end position="188"/>
    </location>
    <ligand>
        <name>2-[(2R,5Z)-2-carboxy-4-methylthiazol-5(2H)-ylidene]ethyl phosphate</name>
        <dbReference type="ChEBI" id="CHEBI:62899"/>
    </ligand>
</feature>
<comment type="similarity">
    <text evidence="9 10">Belongs to the thiamine-phosphate synthase family.</text>
</comment>